<dbReference type="EMBL" id="JANBPG010001460">
    <property type="protein sequence ID" value="KAJ1889850.1"/>
    <property type="molecule type" value="Genomic_DNA"/>
</dbReference>
<organism evidence="1 2">
    <name type="scientific">Kickxella alabastrina</name>
    <dbReference type="NCBI Taxonomy" id="61397"/>
    <lineage>
        <taxon>Eukaryota</taxon>
        <taxon>Fungi</taxon>
        <taxon>Fungi incertae sedis</taxon>
        <taxon>Zoopagomycota</taxon>
        <taxon>Kickxellomycotina</taxon>
        <taxon>Kickxellomycetes</taxon>
        <taxon>Kickxellales</taxon>
        <taxon>Kickxellaceae</taxon>
        <taxon>Kickxella</taxon>
    </lineage>
</organism>
<accession>A0ACC1I8D0</accession>
<evidence type="ECO:0000313" key="1">
    <source>
        <dbReference type="EMBL" id="KAJ1889850.1"/>
    </source>
</evidence>
<evidence type="ECO:0000313" key="2">
    <source>
        <dbReference type="Proteomes" id="UP001150581"/>
    </source>
</evidence>
<keyword evidence="2" id="KW-1185">Reference proteome</keyword>
<dbReference type="Proteomes" id="UP001150581">
    <property type="component" value="Unassembled WGS sequence"/>
</dbReference>
<comment type="caution">
    <text evidence="1">The sequence shown here is derived from an EMBL/GenBank/DDBJ whole genome shotgun (WGS) entry which is preliminary data.</text>
</comment>
<reference evidence="1" key="1">
    <citation type="submission" date="2022-07" db="EMBL/GenBank/DDBJ databases">
        <title>Phylogenomic reconstructions and comparative analyses of Kickxellomycotina fungi.</title>
        <authorList>
            <person name="Reynolds N.K."/>
            <person name="Stajich J.E."/>
            <person name="Barry K."/>
            <person name="Grigoriev I.V."/>
            <person name="Crous P."/>
            <person name="Smith M.E."/>
        </authorList>
    </citation>
    <scope>NUCLEOTIDE SEQUENCE</scope>
    <source>
        <strain evidence="1">Benny 63K</strain>
    </source>
</reference>
<sequence>MRFRAALTNATLLLRVVQTMDKLTKTAILKLTRSKLHLIVLTDMDSGLQLWTDITTSALFSDYRIESVHDDEIYLEFTIDNLQRALKSTQTNTSTSNQCTLRLTKKQHLPVLSLVIQTQSAMGREMVLTQDVPVRVLTPQQMESIREPMVPNGQVHVMMPGLGSVRSVVERMKSMGDRVAVSANRLGELNIRVNNELVDITTYFKGLENLNDDSVATQDGSQAAVDRAPGEYYTAVVDMKNFVRFLQSYHVAPKNIVCCIIENFALVFYVYIGSTAGFGNNGVAALNDQNCGSMTYFIPVRQQ</sequence>
<protein>
    <submittedName>
        <fullName evidence="1">Checkpoint protein hus1</fullName>
    </submittedName>
</protein>
<proteinExistence type="predicted"/>
<gene>
    <name evidence="1" type="primary">hus1_2</name>
    <name evidence="1" type="ORF">LPJ66_007810</name>
</gene>
<name>A0ACC1I8D0_9FUNG</name>